<sequence length="338" mass="38922">MIIKFTVVICTYNGAKRLPKVLDELQNQIDTEAISWEILVVDNNSTDSTKQVVQQYQNTCFKPGQLRYSFEPEQGLAIARQHAVTAARGELIGFLDDDNIPSLTWVASAYLFAQNHPCAGAYGSRIQGEFEVPPPDDFKRIAALLALTERGSKKLLYEPKKKVLPPGAGLVVRKQAWLENVPKRCFLQGRVCEPYLPGEDLEALLHIQQAGWDIWYNPEMQITHQIPHWRLKKDYLVDLCRGIGLSRYHTRMLSVKPWQAPVLFWLYIFNDVRKLILHLYKYRGRVKSDLIAACELELFIGSLLSPPYIWKAYIKKYFRKQRPVSFSSSVRCADYTQN</sequence>
<organism evidence="2 3">
    <name type="scientific">Trichormus variabilis NIES-23</name>
    <dbReference type="NCBI Taxonomy" id="1973479"/>
    <lineage>
        <taxon>Bacteria</taxon>
        <taxon>Bacillati</taxon>
        <taxon>Cyanobacteriota</taxon>
        <taxon>Cyanophyceae</taxon>
        <taxon>Nostocales</taxon>
        <taxon>Nostocaceae</taxon>
        <taxon>Trichormus</taxon>
    </lineage>
</organism>
<dbReference type="InterPro" id="IPR050834">
    <property type="entry name" value="Glycosyltransf_2"/>
</dbReference>
<dbReference type="CDD" id="cd00761">
    <property type="entry name" value="Glyco_tranf_GTA_type"/>
    <property type="match status" value="1"/>
</dbReference>
<accession>A0A1Z4KPW4</accession>
<dbReference type="PANTHER" id="PTHR43685:SF14">
    <property type="entry name" value="GLYCOSYLTRANSFERASE 2-LIKE DOMAIN-CONTAINING PROTEIN"/>
    <property type="match status" value="1"/>
</dbReference>
<dbReference type="NCBIfam" id="NF038302">
    <property type="entry name" value="EPS_HpsE"/>
    <property type="match status" value="1"/>
</dbReference>
<dbReference type="PANTHER" id="PTHR43685">
    <property type="entry name" value="GLYCOSYLTRANSFERASE"/>
    <property type="match status" value="1"/>
</dbReference>
<protein>
    <submittedName>
        <fullName evidence="2">Putative glycosyl transferase</fullName>
    </submittedName>
</protein>
<feature type="domain" description="Glycosyltransferase 2-like" evidence="1">
    <location>
        <begin position="6"/>
        <end position="131"/>
    </location>
</feature>
<dbReference type="Gene3D" id="3.90.550.10">
    <property type="entry name" value="Spore Coat Polysaccharide Biosynthesis Protein SpsA, Chain A"/>
    <property type="match status" value="1"/>
</dbReference>
<dbReference type="SUPFAM" id="SSF53448">
    <property type="entry name" value="Nucleotide-diphospho-sugar transferases"/>
    <property type="match status" value="1"/>
</dbReference>
<dbReference type="EMBL" id="AP018216">
    <property type="protein sequence ID" value="BAY71045.1"/>
    <property type="molecule type" value="Genomic_DNA"/>
</dbReference>
<gene>
    <name evidence="2" type="ORF">NIES23_38580</name>
</gene>
<name>A0A1Z4KPW4_ANAVA</name>
<dbReference type="InterPro" id="IPR001173">
    <property type="entry name" value="Glyco_trans_2-like"/>
</dbReference>
<dbReference type="AlphaFoldDB" id="A0A1Z4KPW4"/>
<evidence type="ECO:0000313" key="2">
    <source>
        <dbReference type="EMBL" id="BAY71045.1"/>
    </source>
</evidence>
<dbReference type="Proteomes" id="UP000217507">
    <property type="component" value="Chromosome"/>
</dbReference>
<evidence type="ECO:0000259" key="1">
    <source>
        <dbReference type="Pfam" id="PF00535"/>
    </source>
</evidence>
<proteinExistence type="predicted"/>
<dbReference type="Pfam" id="PF00535">
    <property type="entry name" value="Glycos_transf_2"/>
    <property type="match status" value="1"/>
</dbReference>
<dbReference type="GO" id="GO:0016740">
    <property type="term" value="F:transferase activity"/>
    <property type="evidence" value="ECO:0007669"/>
    <property type="project" value="UniProtKB-KW"/>
</dbReference>
<dbReference type="InterPro" id="IPR029044">
    <property type="entry name" value="Nucleotide-diphossugar_trans"/>
</dbReference>
<keyword evidence="2" id="KW-0808">Transferase</keyword>
<reference evidence="2 3" key="1">
    <citation type="submission" date="2017-06" db="EMBL/GenBank/DDBJ databases">
        <title>Genome sequencing of cyanobaciteial culture collection at National Institute for Environmental Studies (NIES).</title>
        <authorList>
            <person name="Hirose Y."/>
            <person name="Shimura Y."/>
            <person name="Fujisawa T."/>
            <person name="Nakamura Y."/>
            <person name="Kawachi M."/>
        </authorList>
    </citation>
    <scope>NUCLEOTIDE SEQUENCE [LARGE SCALE GENOMIC DNA]</scope>
    <source>
        <strain evidence="2 3">NIES-23</strain>
    </source>
</reference>
<evidence type="ECO:0000313" key="3">
    <source>
        <dbReference type="Proteomes" id="UP000217507"/>
    </source>
</evidence>